<dbReference type="AlphaFoldDB" id="A0A835GY66"/>
<gene>
    <name evidence="3" type="ORF">IFM89_007334</name>
</gene>
<dbReference type="PANTHER" id="PTHR35103">
    <property type="entry name" value="OS06G0115700 PROTEIN"/>
    <property type="match status" value="1"/>
</dbReference>
<name>A0A835GY66_9MAGN</name>
<feature type="region of interest" description="Disordered" evidence="2">
    <location>
        <begin position="109"/>
        <end position="128"/>
    </location>
</feature>
<proteinExistence type="predicted"/>
<accession>A0A835GY66</accession>
<evidence type="ECO:0000313" key="3">
    <source>
        <dbReference type="EMBL" id="KAF9588093.1"/>
    </source>
</evidence>
<comment type="caution">
    <text evidence="3">The sequence shown here is derived from an EMBL/GenBank/DDBJ whole genome shotgun (WGS) entry which is preliminary data.</text>
</comment>
<protein>
    <submittedName>
        <fullName evidence="3">Uncharacterized protein</fullName>
    </submittedName>
</protein>
<evidence type="ECO:0000256" key="2">
    <source>
        <dbReference type="SAM" id="MobiDB-lite"/>
    </source>
</evidence>
<dbReference type="PANTHER" id="PTHR35103:SF1">
    <property type="entry name" value="OS06G0115700 PROTEIN"/>
    <property type="match status" value="1"/>
</dbReference>
<sequence length="204" mass="23388">MVISLKPAKFYGSSLPRPQIYTDIKFNEERVDPPLSILDPLLDWAKDAHWSMGGLSFKRVRHQGKIEGNIKKLRVECEKRNVKIEAKMEKLRVEEEEKIEKLRNVEEEKMVKKKNGKGKGNEVAESTRRKKLVLATDLSSVRRTSPRNGSVSSTVLPSVRRTSPRNGSVSVAVSVAKKKEVTRQLKRRRLVLRDEDDDEVEVEQ</sequence>
<keyword evidence="1" id="KW-0175">Coiled coil</keyword>
<feature type="coiled-coil region" evidence="1">
    <location>
        <begin position="74"/>
        <end position="108"/>
    </location>
</feature>
<organism evidence="3 4">
    <name type="scientific">Coptis chinensis</name>
    <dbReference type="NCBI Taxonomy" id="261450"/>
    <lineage>
        <taxon>Eukaryota</taxon>
        <taxon>Viridiplantae</taxon>
        <taxon>Streptophyta</taxon>
        <taxon>Embryophyta</taxon>
        <taxon>Tracheophyta</taxon>
        <taxon>Spermatophyta</taxon>
        <taxon>Magnoliopsida</taxon>
        <taxon>Ranunculales</taxon>
        <taxon>Ranunculaceae</taxon>
        <taxon>Coptidoideae</taxon>
        <taxon>Coptis</taxon>
    </lineage>
</organism>
<reference evidence="3 4" key="1">
    <citation type="submission" date="2020-10" db="EMBL/GenBank/DDBJ databases">
        <title>The Coptis chinensis genome and diversification of protoberbering-type alkaloids.</title>
        <authorList>
            <person name="Wang B."/>
            <person name="Shu S."/>
            <person name="Song C."/>
            <person name="Liu Y."/>
        </authorList>
    </citation>
    <scope>NUCLEOTIDE SEQUENCE [LARGE SCALE GENOMIC DNA]</scope>
    <source>
        <strain evidence="3">HL-2020</strain>
        <tissue evidence="3">Leaf</tissue>
    </source>
</reference>
<feature type="compositionally biased region" description="Polar residues" evidence="2">
    <location>
        <begin position="137"/>
        <end position="167"/>
    </location>
</feature>
<evidence type="ECO:0000256" key="1">
    <source>
        <dbReference type="SAM" id="Coils"/>
    </source>
</evidence>
<evidence type="ECO:0000313" key="4">
    <source>
        <dbReference type="Proteomes" id="UP000631114"/>
    </source>
</evidence>
<feature type="region of interest" description="Disordered" evidence="2">
    <location>
        <begin position="135"/>
        <end position="171"/>
    </location>
</feature>
<dbReference type="EMBL" id="JADFTS010000009">
    <property type="protein sequence ID" value="KAF9588093.1"/>
    <property type="molecule type" value="Genomic_DNA"/>
</dbReference>
<keyword evidence="4" id="KW-1185">Reference proteome</keyword>
<dbReference type="Proteomes" id="UP000631114">
    <property type="component" value="Unassembled WGS sequence"/>
</dbReference>
<dbReference type="OrthoDB" id="1723663at2759"/>